<reference evidence="2" key="1">
    <citation type="journal article" date="2019" name="Sci. Rep.">
        <title>Draft genome of Tanacetum cinerariifolium, the natural source of mosquito coil.</title>
        <authorList>
            <person name="Yamashiro T."/>
            <person name="Shiraishi A."/>
            <person name="Satake H."/>
            <person name="Nakayama K."/>
        </authorList>
    </citation>
    <scope>NUCLEOTIDE SEQUENCE</scope>
</reference>
<feature type="compositionally biased region" description="Gly residues" evidence="1">
    <location>
        <begin position="220"/>
        <end position="229"/>
    </location>
</feature>
<dbReference type="AlphaFoldDB" id="A0A6L2P799"/>
<feature type="region of interest" description="Disordered" evidence="1">
    <location>
        <begin position="216"/>
        <end position="235"/>
    </location>
</feature>
<dbReference type="PANTHER" id="PTHR31973">
    <property type="entry name" value="POLYPROTEIN, PUTATIVE-RELATED"/>
    <property type="match status" value="1"/>
</dbReference>
<evidence type="ECO:0008006" key="3">
    <source>
        <dbReference type="Google" id="ProtNLM"/>
    </source>
</evidence>
<evidence type="ECO:0000256" key="1">
    <source>
        <dbReference type="SAM" id="MobiDB-lite"/>
    </source>
</evidence>
<feature type="compositionally biased region" description="Gly residues" evidence="1">
    <location>
        <begin position="163"/>
        <end position="195"/>
    </location>
</feature>
<protein>
    <recommendedName>
        <fullName evidence="3">SWIM-type domain-containing protein</fullName>
    </recommendedName>
</protein>
<organism evidence="2">
    <name type="scientific">Tanacetum cinerariifolium</name>
    <name type="common">Dalmatian daisy</name>
    <name type="synonym">Chrysanthemum cinerariifolium</name>
    <dbReference type="NCBI Taxonomy" id="118510"/>
    <lineage>
        <taxon>Eukaryota</taxon>
        <taxon>Viridiplantae</taxon>
        <taxon>Streptophyta</taxon>
        <taxon>Embryophyta</taxon>
        <taxon>Tracheophyta</taxon>
        <taxon>Spermatophyta</taxon>
        <taxon>Magnoliopsida</taxon>
        <taxon>eudicotyledons</taxon>
        <taxon>Gunneridae</taxon>
        <taxon>Pentapetalae</taxon>
        <taxon>asterids</taxon>
        <taxon>campanulids</taxon>
        <taxon>Asterales</taxon>
        <taxon>Asteraceae</taxon>
        <taxon>Asteroideae</taxon>
        <taxon>Anthemideae</taxon>
        <taxon>Anthemidinae</taxon>
        <taxon>Tanacetum</taxon>
    </lineage>
</organism>
<sequence length="649" mass="71725">MEESTPTVRKKLEFLKEEQRRWTVYLSGYEELEVRCGDQAFGVNLGAKKYVCRLWQLSGVPCIHSVVAYMHLSRDPEDGISHYYSQEMKMPRRPRKKRVKAPDENNSQVSKVGWKIRYSNCQSAGHNKASCDRWSVPKQPTVKKVPVRRREVELLQPASLRCGGRGSRGGGRGDIGGGRGDMGDSRGGMSGGRGDISGGRCDFSVGRGVMGGAKGRRCGGKGYRSGGSTSGPLMDKEDIRQNESMDVDTFNKTKASINFNINTQESITHTEATYVKPKNLQPVNLKSTTIQPKDLQAANLEFASFEALSIQAAQSEAATVKPMKVFVYIVLRCESKRIGGNKICDTDERFSIEVLISVSFSSLKKYFSSSNFLKALHTEYFSSFSGIKSLDQIVAILRHGELITIFGLVVKPTLGELLALWLSCSWICDALAVRQEDSSFFVLMLLGLVKALSLQTFRNSFLFDSCFTEHSTFMMSQHHHYHHVIIIITPPSSSSPPPQIHRHQPSSTSRITTTPRHPPRCHVTIIIITDATAAPFHPHHSTTGAFDLVVAPNGALVSQSPPMVRLVCLKHQQGCVGLSRHEKGTFGFNSLTKDAFGLVFTTIGCIWLFLNSHKVNTQGGVGLADCTKGYVWVSRNALSMRLVVNLTAM</sequence>
<feature type="compositionally biased region" description="Low complexity" evidence="1">
    <location>
        <begin position="505"/>
        <end position="515"/>
    </location>
</feature>
<evidence type="ECO:0000313" key="2">
    <source>
        <dbReference type="EMBL" id="GEU92975.1"/>
    </source>
</evidence>
<name>A0A6L2P799_TANCI</name>
<accession>A0A6L2P799</accession>
<feature type="region of interest" description="Disordered" evidence="1">
    <location>
        <begin position="493"/>
        <end position="516"/>
    </location>
</feature>
<dbReference type="EMBL" id="BKCJ010010750">
    <property type="protein sequence ID" value="GEU92975.1"/>
    <property type="molecule type" value="Genomic_DNA"/>
</dbReference>
<gene>
    <name evidence="2" type="ORF">Tci_064953</name>
</gene>
<feature type="region of interest" description="Disordered" evidence="1">
    <location>
        <begin position="160"/>
        <end position="195"/>
    </location>
</feature>
<dbReference type="PANTHER" id="PTHR31973:SF189">
    <property type="entry name" value="TRANSPOSASE, MUDR, PLANT, MULE TRANSPOSASE DOMAIN PROTEIN-RELATED"/>
    <property type="match status" value="1"/>
</dbReference>
<feature type="non-terminal residue" evidence="2">
    <location>
        <position position="649"/>
    </location>
</feature>
<proteinExistence type="predicted"/>
<comment type="caution">
    <text evidence="2">The sequence shown here is derived from an EMBL/GenBank/DDBJ whole genome shotgun (WGS) entry which is preliminary data.</text>
</comment>